<dbReference type="InterPro" id="IPR043729">
    <property type="entry name" value="DUF5672"/>
</dbReference>
<reference evidence="2 3" key="1">
    <citation type="submission" date="2020-08" db="EMBL/GenBank/DDBJ databases">
        <title>Exploring microbial biodiversity for novel pathways involved in the catabolism of aromatic compounds derived from lignin.</title>
        <authorList>
            <person name="Elkins J."/>
        </authorList>
    </citation>
    <scope>NUCLEOTIDE SEQUENCE [LARGE SCALE GENOMIC DNA]</scope>
    <source>
        <strain evidence="2 3">B1D3A</strain>
    </source>
</reference>
<keyword evidence="3" id="KW-1185">Reference proteome</keyword>
<dbReference type="Proteomes" id="UP001138540">
    <property type="component" value="Unassembled WGS sequence"/>
</dbReference>
<evidence type="ECO:0000313" key="3">
    <source>
        <dbReference type="Proteomes" id="UP001138540"/>
    </source>
</evidence>
<comment type="caution">
    <text evidence="2">The sequence shown here is derived from an EMBL/GenBank/DDBJ whole genome shotgun (WGS) entry which is preliminary data.</text>
</comment>
<proteinExistence type="predicted"/>
<evidence type="ECO:0000259" key="1">
    <source>
        <dbReference type="Pfam" id="PF18922"/>
    </source>
</evidence>
<accession>A0ABR6NFT2</accession>
<protein>
    <recommendedName>
        <fullName evidence="1">DUF5672 domain-containing protein</fullName>
    </recommendedName>
</protein>
<gene>
    <name evidence="2" type="ORF">HNP60_002117</name>
</gene>
<name>A0ABR6NFT2_9SPHN</name>
<dbReference type="Pfam" id="PF18922">
    <property type="entry name" value="DUF5672"/>
    <property type="match status" value="1"/>
</dbReference>
<evidence type="ECO:0000313" key="2">
    <source>
        <dbReference type="EMBL" id="MBB5986143.1"/>
    </source>
</evidence>
<feature type="domain" description="DUF5672" evidence="1">
    <location>
        <begin position="63"/>
        <end position="201"/>
    </location>
</feature>
<dbReference type="EMBL" id="JACHKA010000001">
    <property type="protein sequence ID" value="MBB5986143.1"/>
    <property type="molecule type" value="Genomic_DNA"/>
</dbReference>
<sequence>MLVEPETRSVGRIALPEVTLCAVTSVNIAATIQSLERSLGEIDFGACKLFTNRPVSIDPRKITVVPISRLESSAAYSDFLLSGLADHVETSHCLVTQWDGHVIAPHLWRPEFLAYDYIGASWPQFDDGHDVGNGGFSLRSKRLMEACREPQFRKSHPEDIAIGRVNRTWLEGKGMRFAPRALADLFAVERAGELGSSFGYHGVWHMPRAIGVEAFWSLYRGLDDRGTIKHDFARILGEVGRGAGGLPRAIRMILDHVADRLRGSGRDDAHAGPAERPDEL</sequence>
<organism evidence="2 3">
    <name type="scientific">Sphingobium lignivorans</name>
    <dbReference type="NCBI Taxonomy" id="2735886"/>
    <lineage>
        <taxon>Bacteria</taxon>
        <taxon>Pseudomonadati</taxon>
        <taxon>Pseudomonadota</taxon>
        <taxon>Alphaproteobacteria</taxon>
        <taxon>Sphingomonadales</taxon>
        <taxon>Sphingomonadaceae</taxon>
        <taxon>Sphingobium</taxon>
    </lineage>
</organism>